<evidence type="ECO:0000256" key="3">
    <source>
        <dbReference type="ARBA" id="ARBA00022475"/>
    </source>
</evidence>
<keyword evidence="3" id="KW-1003">Cell membrane</keyword>
<evidence type="ECO:0000256" key="4">
    <source>
        <dbReference type="ARBA" id="ARBA00022692"/>
    </source>
</evidence>
<keyword evidence="5 7" id="KW-1133">Transmembrane helix</keyword>
<dbReference type="SUPFAM" id="SSF103473">
    <property type="entry name" value="MFS general substrate transporter"/>
    <property type="match status" value="1"/>
</dbReference>
<dbReference type="PANTHER" id="PTHR43045">
    <property type="entry name" value="SHIKIMATE TRANSPORTER"/>
    <property type="match status" value="1"/>
</dbReference>
<dbReference type="CDD" id="cd17369">
    <property type="entry name" value="MFS_ShiA_like"/>
    <property type="match status" value="1"/>
</dbReference>
<evidence type="ECO:0000256" key="5">
    <source>
        <dbReference type="ARBA" id="ARBA00022989"/>
    </source>
</evidence>
<sequence>MRNQLAPSAPEQRRVLLASLVGTAVEFYDFFIYAVAASLFFGPLFFPSSSPSAQLLAAYASFGLAFVARPVGAILFGHFGDRVGRKSTLVASLLLMGGSTVLIAFLPTHDDIGWVAALLLCLLRMGQGLGLGGEWGGAALLAVENAPPGWRGRFGMVPQLGAPIGFIAANGMFLLLGLGLTSEQMHDWGWRIPFLGSALLVAIGLWVRLKLTETPAFAAALKEAPPEAVPIATVIRHHLFPTLCGTLGGIACFAIFYMATAFLLGYGTTALDYGRNEFLFAQIGATLFLAVGIVLSGMLSDRFSPRTVLITGCIGTLALAGPLMAPLIESGSIGLTFLHLSIALLCMGLAYGPLGAWLPGLFPARVRYTGASMAFNLGAILGGALAPYAAQSMAESGGLMPVGLYLSACGALSLIGLLIAPRRAADPAPAAG</sequence>
<dbReference type="InterPro" id="IPR020846">
    <property type="entry name" value="MFS_dom"/>
</dbReference>
<dbReference type="EMBL" id="JAINVV010000001">
    <property type="protein sequence ID" value="MBY8820757.1"/>
    <property type="molecule type" value="Genomic_DNA"/>
</dbReference>
<proteinExistence type="predicted"/>
<reference evidence="9 10" key="1">
    <citation type="submission" date="2021-08" db="EMBL/GenBank/DDBJ databases">
        <authorList>
            <person name="Tuo L."/>
        </authorList>
    </citation>
    <scope>NUCLEOTIDE SEQUENCE [LARGE SCALE GENOMIC DNA]</scope>
    <source>
        <strain evidence="9 10">JCM 31229</strain>
    </source>
</reference>
<comment type="caution">
    <text evidence="9">The sequence shown here is derived from an EMBL/GenBank/DDBJ whole genome shotgun (WGS) entry which is preliminary data.</text>
</comment>
<feature type="transmembrane region" description="Helical" evidence="7">
    <location>
        <begin position="337"/>
        <end position="358"/>
    </location>
</feature>
<dbReference type="PROSITE" id="PS50850">
    <property type="entry name" value="MFS"/>
    <property type="match status" value="1"/>
</dbReference>
<feature type="transmembrane region" description="Helical" evidence="7">
    <location>
        <begin position="370"/>
        <end position="390"/>
    </location>
</feature>
<feature type="transmembrane region" description="Helical" evidence="7">
    <location>
        <begin position="160"/>
        <end position="182"/>
    </location>
</feature>
<feature type="transmembrane region" description="Helical" evidence="7">
    <location>
        <begin position="278"/>
        <end position="295"/>
    </location>
</feature>
<keyword evidence="2" id="KW-0813">Transport</keyword>
<feature type="transmembrane region" description="Helical" evidence="7">
    <location>
        <begin position="88"/>
        <end position="106"/>
    </location>
</feature>
<feature type="transmembrane region" description="Helical" evidence="7">
    <location>
        <begin position="402"/>
        <end position="420"/>
    </location>
</feature>
<evidence type="ECO:0000256" key="1">
    <source>
        <dbReference type="ARBA" id="ARBA00004651"/>
    </source>
</evidence>
<feature type="domain" description="Major facilitator superfamily (MFS) profile" evidence="8">
    <location>
        <begin position="15"/>
        <end position="425"/>
    </location>
</feature>
<protein>
    <submittedName>
        <fullName evidence="9">MHS family MFS transporter</fullName>
    </submittedName>
</protein>
<gene>
    <name evidence="9" type="ORF">K7G82_00540</name>
</gene>
<dbReference type="Pfam" id="PF00083">
    <property type="entry name" value="Sugar_tr"/>
    <property type="match status" value="2"/>
</dbReference>
<name>A0ABS7PJU4_9SPHN</name>
<comment type="subcellular location">
    <subcellularLocation>
        <location evidence="1">Cell membrane</location>
        <topology evidence="1">Multi-pass membrane protein</topology>
    </subcellularLocation>
</comment>
<keyword evidence="6 7" id="KW-0472">Membrane</keyword>
<dbReference type="PANTHER" id="PTHR43045:SF2">
    <property type="entry name" value="INNER MEMBRANE METABOLITE TRANSPORT PROTEIN YHJE"/>
    <property type="match status" value="1"/>
</dbReference>
<evidence type="ECO:0000256" key="6">
    <source>
        <dbReference type="ARBA" id="ARBA00023136"/>
    </source>
</evidence>
<accession>A0ABS7PJU4</accession>
<evidence type="ECO:0000256" key="2">
    <source>
        <dbReference type="ARBA" id="ARBA00022448"/>
    </source>
</evidence>
<feature type="transmembrane region" description="Helical" evidence="7">
    <location>
        <begin position="307"/>
        <end position="325"/>
    </location>
</feature>
<evidence type="ECO:0000256" key="7">
    <source>
        <dbReference type="SAM" id="Phobius"/>
    </source>
</evidence>
<evidence type="ECO:0000313" key="9">
    <source>
        <dbReference type="EMBL" id="MBY8820757.1"/>
    </source>
</evidence>
<evidence type="ECO:0000313" key="10">
    <source>
        <dbReference type="Proteomes" id="UP000706039"/>
    </source>
</evidence>
<keyword evidence="4 7" id="KW-0812">Transmembrane</keyword>
<dbReference type="RefSeq" id="WP_222987871.1">
    <property type="nucleotide sequence ID" value="NZ_JAINVV010000001.1"/>
</dbReference>
<keyword evidence="10" id="KW-1185">Reference proteome</keyword>
<organism evidence="9 10">
    <name type="scientific">Sphingomonas colocasiae</name>
    <dbReference type="NCBI Taxonomy" id="1848973"/>
    <lineage>
        <taxon>Bacteria</taxon>
        <taxon>Pseudomonadati</taxon>
        <taxon>Pseudomonadota</taxon>
        <taxon>Alphaproteobacteria</taxon>
        <taxon>Sphingomonadales</taxon>
        <taxon>Sphingomonadaceae</taxon>
        <taxon>Sphingomonas</taxon>
    </lineage>
</organism>
<dbReference type="Proteomes" id="UP000706039">
    <property type="component" value="Unassembled WGS sequence"/>
</dbReference>
<feature type="transmembrane region" description="Helical" evidence="7">
    <location>
        <begin position="15"/>
        <end position="36"/>
    </location>
</feature>
<feature type="transmembrane region" description="Helical" evidence="7">
    <location>
        <begin position="56"/>
        <end position="76"/>
    </location>
</feature>
<dbReference type="InterPro" id="IPR036259">
    <property type="entry name" value="MFS_trans_sf"/>
</dbReference>
<dbReference type="Gene3D" id="1.20.1250.20">
    <property type="entry name" value="MFS general substrate transporter like domains"/>
    <property type="match status" value="1"/>
</dbReference>
<feature type="transmembrane region" description="Helical" evidence="7">
    <location>
        <begin position="243"/>
        <end position="266"/>
    </location>
</feature>
<dbReference type="InterPro" id="IPR005828">
    <property type="entry name" value="MFS_sugar_transport-like"/>
</dbReference>
<evidence type="ECO:0000259" key="8">
    <source>
        <dbReference type="PROSITE" id="PS50850"/>
    </source>
</evidence>
<feature type="transmembrane region" description="Helical" evidence="7">
    <location>
        <begin position="188"/>
        <end position="207"/>
    </location>
</feature>